<dbReference type="NCBIfam" id="TIGR01610">
    <property type="entry name" value="phage_O_Nterm"/>
    <property type="match status" value="1"/>
</dbReference>
<evidence type="ECO:0000313" key="4">
    <source>
        <dbReference type="Proteomes" id="UP001161704"/>
    </source>
</evidence>
<dbReference type="Gene3D" id="1.10.10.10">
    <property type="entry name" value="Winged helix-like DNA-binding domain superfamily/Winged helix DNA-binding domain"/>
    <property type="match status" value="1"/>
</dbReference>
<dbReference type="InterPro" id="IPR036388">
    <property type="entry name" value="WH-like_DNA-bd_sf"/>
</dbReference>
<evidence type="ECO:0000256" key="1">
    <source>
        <dbReference type="SAM" id="MobiDB-lite"/>
    </source>
</evidence>
<feature type="compositionally biased region" description="Polar residues" evidence="1">
    <location>
        <begin position="141"/>
        <end position="152"/>
    </location>
</feature>
<dbReference type="EMBL" id="JAOCIZ010000001">
    <property type="protein sequence ID" value="MDH1503517.1"/>
    <property type="molecule type" value="Genomic_DNA"/>
</dbReference>
<comment type="caution">
    <text evidence="3">The sequence shown here is derived from an EMBL/GenBank/DDBJ whole genome shotgun (WGS) entry which is preliminary data.</text>
</comment>
<dbReference type="AlphaFoldDB" id="A0AA42UEX5"/>
<evidence type="ECO:0000313" key="3">
    <source>
        <dbReference type="EMBL" id="MDH1503517.1"/>
    </source>
</evidence>
<proteinExistence type="predicted"/>
<organism evidence="3 4">
    <name type="scientific">Aeromonas caviae</name>
    <name type="common">Aeromonas punctata</name>
    <dbReference type="NCBI Taxonomy" id="648"/>
    <lineage>
        <taxon>Bacteria</taxon>
        <taxon>Pseudomonadati</taxon>
        <taxon>Pseudomonadota</taxon>
        <taxon>Gammaproteobacteria</taxon>
        <taxon>Aeromonadales</taxon>
        <taxon>Aeromonadaceae</taxon>
        <taxon>Aeromonas</taxon>
    </lineage>
</organism>
<reference evidence="3" key="1">
    <citation type="submission" date="2022-09" db="EMBL/GenBank/DDBJ databases">
        <title>Intensive care unit water sources are persistently colonized with multi-drug resistant bacteria and are the site of extensive horizontal gene transfer of antibiotic resistance genes.</title>
        <authorList>
            <person name="Diorio-Toth L."/>
        </authorList>
    </citation>
    <scope>NUCLEOTIDE SEQUENCE</scope>
    <source>
        <strain evidence="3">GD03710</strain>
    </source>
</reference>
<evidence type="ECO:0000259" key="2">
    <source>
        <dbReference type="Pfam" id="PF04492"/>
    </source>
</evidence>
<dbReference type="Pfam" id="PF04492">
    <property type="entry name" value="Phage_rep_O"/>
    <property type="match status" value="1"/>
</dbReference>
<feature type="domain" description="Bacteriophage lambda Replication protein O N-terminal" evidence="2">
    <location>
        <begin position="24"/>
        <end position="117"/>
    </location>
</feature>
<accession>A0AA42UEX5</accession>
<name>A0AA42UEX5_AERCA</name>
<dbReference type="Proteomes" id="UP001161704">
    <property type="component" value="Unassembled WGS sequence"/>
</dbReference>
<sequence length="314" mass="34342">MGNLATVIQFPAHSAPAKPQEVMVADCDDGYTRLANDLLDALIEADLTKHQYKVALAVIRKTYGFNKSMDWMTNEQIAEATNIPATRVSTAKNELLRMGVLISRGRKTGPNKVISEWQTHIPQNGETFHKTGKESFPKTGKASSPKQGYTKDTIQKTRKTKDQNTSAEPAIAASTPVVIESVSAEPVSAEPVSAEPVLLPAKQPAPQEPVVITMPLNSGEHAVTESFAAQMQALYPAVDVAQELRTMTGWLIANPTKRKTKTGINRFINAWLSKCQDRGGSNGLQGFTPRRNDHTDLTQTMTAAELNQRMQEGF</sequence>
<dbReference type="RefSeq" id="WP_279982512.1">
    <property type="nucleotide sequence ID" value="NZ_JAOCIZ010000001.1"/>
</dbReference>
<dbReference type="GO" id="GO:0006260">
    <property type="term" value="P:DNA replication"/>
    <property type="evidence" value="ECO:0007669"/>
    <property type="project" value="InterPro"/>
</dbReference>
<gene>
    <name evidence="3" type="ORF">N5I20_00390</name>
</gene>
<feature type="region of interest" description="Disordered" evidence="1">
    <location>
        <begin position="124"/>
        <end position="169"/>
    </location>
</feature>
<dbReference type="InterPro" id="IPR006497">
    <property type="entry name" value="Phage_lambda_VrpO_N"/>
</dbReference>
<protein>
    <submittedName>
        <fullName evidence="3">Replication protein</fullName>
    </submittedName>
</protein>
<feature type="compositionally biased region" description="Basic and acidic residues" evidence="1">
    <location>
        <begin position="127"/>
        <end position="136"/>
    </location>
</feature>